<dbReference type="SUPFAM" id="SSF56935">
    <property type="entry name" value="Porins"/>
    <property type="match status" value="1"/>
</dbReference>
<evidence type="ECO:0000256" key="2">
    <source>
        <dbReference type="ARBA" id="ARBA00009810"/>
    </source>
</evidence>
<keyword evidence="11 14" id="KW-0472">Membrane</keyword>
<dbReference type="GO" id="GO:0009279">
    <property type="term" value="C:cell outer membrane"/>
    <property type="evidence" value="ECO:0007669"/>
    <property type="project" value="UniProtKB-SubCell"/>
</dbReference>
<evidence type="ECO:0000256" key="6">
    <source>
        <dbReference type="ARBA" id="ARBA00022692"/>
    </source>
</evidence>
<evidence type="ECO:0000256" key="8">
    <source>
        <dbReference type="ARBA" id="ARBA00023004"/>
    </source>
</evidence>
<comment type="subcellular location">
    <subcellularLocation>
        <location evidence="1 14">Cell outer membrane</location>
        <topology evidence="1 14">Multi-pass membrane protein</topology>
    </subcellularLocation>
</comment>
<proteinExistence type="inferred from homology"/>
<keyword evidence="9" id="KW-0406">Ion transport</keyword>
<dbReference type="PANTHER" id="PTHR32552:SF82">
    <property type="entry name" value="FCUA PROTEIN"/>
    <property type="match status" value="1"/>
</dbReference>
<dbReference type="RefSeq" id="WP_078222859.1">
    <property type="nucleotide sequence ID" value="NZ_CP019911.1"/>
</dbReference>
<accession>A0A1U9VLG2</accession>
<reference evidence="19 20" key="1">
    <citation type="submission" date="2017-02" db="EMBL/GenBank/DDBJ databases">
        <title>Blood Disease Bacterium A2-HR MARDI.</title>
        <authorList>
            <person name="Badrun R."/>
            <person name="Abu Bakar N."/>
            <person name="Laboh R."/>
        </authorList>
    </citation>
    <scope>NUCLEOTIDE SEQUENCE [LARGE SCALE GENOMIC DNA]</scope>
    <source>
        <strain evidence="19 20">A2-HR MARDI</strain>
    </source>
</reference>
<dbReference type="Proteomes" id="UP000189628">
    <property type="component" value="Chromosome"/>
</dbReference>
<evidence type="ECO:0000256" key="3">
    <source>
        <dbReference type="ARBA" id="ARBA00022448"/>
    </source>
</evidence>
<evidence type="ECO:0000256" key="4">
    <source>
        <dbReference type="ARBA" id="ARBA00022452"/>
    </source>
</evidence>
<comment type="similarity">
    <text evidence="2 14 16">Belongs to the TonB-dependent receptor family.</text>
</comment>
<evidence type="ECO:0000256" key="15">
    <source>
        <dbReference type="PROSITE-ProRule" id="PRU10144"/>
    </source>
</evidence>
<evidence type="ECO:0000256" key="13">
    <source>
        <dbReference type="ARBA" id="ARBA00023237"/>
    </source>
</evidence>
<keyword evidence="3 14" id="KW-0813">Transport</keyword>
<dbReference type="Gene3D" id="2.170.130.10">
    <property type="entry name" value="TonB-dependent receptor, plug domain"/>
    <property type="match status" value="1"/>
</dbReference>
<feature type="domain" description="TonB-dependent receptor plug" evidence="18">
    <location>
        <begin position="102"/>
        <end position="204"/>
    </location>
</feature>
<dbReference type="PROSITE" id="PS52016">
    <property type="entry name" value="TONB_DEPENDENT_REC_3"/>
    <property type="match status" value="1"/>
</dbReference>
<keyword evidence="10 16" id="KW-0798">TonB box</keyword>
<evidence type="ECO:0000256" key="16">
    <source>
        <dbReference type="RuleBase" id="RU003357"/>
    </source>
</evidence>
<dbReference type="InterPro" id="IPR036942">
    <property type="entry name" value="Beta-barrel_TonB_sf"/>
</dbReference>
<dbReference type="Pfam" id="PF07715">
    <property type="entry name" value="Plug"/>
    <property type="match status" value="1"/>
</dbReference>
<evidence type="ECO:0000256" key="1">
    <source>
        <dbReference type="ARBA" id="ARBA00004571"/>
    </source>
</evidence>
<evidence type="ECO:0000256" key="10">
    <source>
        <dbReference type="ARBA" id="ARBA00023077"/>
    </source>
</evidence>
<dbReference type="EMBL" id="CP019911">
    <property type="protein sequence ID" value="AQW31007.1"/>
    <property type="molecule type" value="Genomic_DNA"/>
</dbReference>
<dbReference type="InterPro" id="IPR010917">
    <property type="entry name" value="TonB_rcpt_CS"/>
</dbReference>
<organism evidence="19 20">
    <name type="scientific">blood disease bacterium A2-HR MARDI</name>
    <dbReference type="NCBI Taxonomy" id="1944648"/>
    <lineage>
        <taxon>Bacteria</taxon>
        <taxon>Pseudomonadati</taxon>
        <taxon>Pseudomonadota</taxon>
        <taxon>Betaproteobacteria</taxon>
        <taxon>Burkholderiales</taxon>
        <taxon>Burkholderiaceae</taxon>
        <taxon>Ralstonia</taxon>
        <taxon>Ralstonia solanacearum species complex</taxon>
    </lineage>
</organism>
<name>A0A1U9VLG2_9RALS</name>
<feature type="domain" description="TonB-dependent receptor-like beta-barrel" evidence="17">
    <location>
        <begin position="321"/>
        <end position="714"/>
    </location>
</feature>
<evidence type="ECO:0000256" key="9">
    <source>
        <dbReference type="ARBA" id="ARBA00023065"/>
    </source>
</evidence>
<dbReference type="InterPro" id="IPR010105">
    <property type="entry name" value="TonB_sidphr_rcpt"/>
</dbReference>
<gene>
    <name evidence="19" type="ORF">B0B51_14315</name>
</gene>
<dbReference type="GO" id="GO:0015344">
    <property type="term" value="F:siderophore uptake transmembrane transporter activity"/>
    <property type="evidence" value="ECO:0007669"/>
    <property type="project" value="TreeGrafter"/>
</dbReference>
<keyword evidence="8" id="KW-0408">Iron</keyword>
<feature type="short sequence motif" description="TonB C-terminal box" evidence="15">
    <location>
        <begin position="728"/>
        <end position="745"/>
    </location>
</feature>
<dbReference type="AlphaFoldDB" id="A0A1U9VLG2"/>
<evidence type="ECO:0000256" key="12">
    <source>
        <dbReference type="ARBA" id="ARBA00023170"/>
    </source>
</evidence>
<keyword evidence="13 14" id="KW-0998">Cell outer membrane</keyword>
<keyword evidence="7" id="KW-0732">Signal</keyword>
<keyword evidence="6 14" id="KW-0812">Transmembrane</keyword>
<evidence type="ECO:0000259" key="18">
    <source>
        <dbReference type="Pfam" id="PF07715"/>
    </source>
</evidence>
<evidence type="ECO:0000256" key="7">
    <source>
        <dbReference type="ARBA" id="ARBA00022729"/>
    </source>
</evidence>
<dbReference type="Gene3D" id="2.40.170.20">
    <property type="entry name" value="TonB-dependent receptor, beta-barrel domain"/>
    <property type="match status" value="1"/>
</dbReference>
<evidence type="ECO:0000256" key="14">
    <source>
        <dbReference type="PROSITE-ProRule" id="PRU01360"/>
    </source>
</evidence>
<dbReference type="InterPro" id="IPR037066">
    <property type="entry name" value="Plug_dom_sf"/>
</dbReference>
<evidence type="ECO:0000256" key="5">
    <source>
        <dbReference type="ARBA" id="ARBA00022496"/>
    </source>
</evidence>
<dbReference type="GO" id="GO:0015891">
    <property type="term" value="P:siderophore transport"/>
    <property type="evidence" value="ECO:0007669"/>
    <property type="project" value="InterPro"/>
</dbReference>
<dbReference type="PANTHER" id="PTHR32552">
    <property type="entry name" value="FERRICHROME IRON RECEPTOR-RELATED"/>
    <property type="match status" value="1"/>
</dbReference>
<evidence type="ECO:0000256" key="11">
    <source>
        <dbReference type="ARBA" id="ARBA00023136"/>
    </source>
</evidence>
<dbReference type="Pfam" id="PF00593">
    <property type="entry name" value="TonB_dep_Rec_b-barrel"/>
    <property type="match status" value="1"/>
</dbReference>
<evidence type="ECO:0000313" key="19">
    <source>
        <dbReference type="EMBL" id="AQW31007.1"/>
    </source>
</evidence>
<sequence>MLSSLRRKAASAMPLPARSSGAPFRPLALTARMAFAGVLTSGLGLPAFAQSAPKSATDTAEHAIQLPETVATGRTSDDLLRPYAGGQTARGGRVGLLGNKDTMDTPFSVSTYTAKRMEDQQATTLADVLNKDASVRFTGQTGGVTDSFYIRGFPVGEGNLSEVAFDGVYGVAPNYYIFPEYVERVEVIKGPAALLYGMSPNSGVGGVVNIVPKRALPQDLTRFTATYASDSQLGGHVDLSRRFGEGRAFGIRFNGVVRQGNTPLDHQRSRTDIGALSLDYQGDRLRASLDVITQHEAVDAPTRPFLLASGVAMPSAAEGRRNVSQPWGWWKSDGQSALTHAEYDVSDRVTVFANAGGSQTSIGRLSDQTPTILDAAGNTRSTPGYYKFQVNRLTADAGVRTRFDTGMVKHALTLQASTYHDRVATANNMGTAILSNLYAPVSAPEQFIAAPAAVPKTSSSQLSGVALADTMGVLNDRLQLTLGLRQQKVSSDNFSASTGAVTSSYDKSAVTPMAGIVVKPWQNVSLYANYIEGLSKGDIAPTTASNAGQVFAPYKTKQYEAGVKVDHNGLLATLAVFQITKPSGQLTGTVYGVDGEQRNRGVELNLSGEPVRGVRLLGGVTVLDAVLTKTNSAATVGNRPVGVPGLMANAGAEWDLPWMPGLALNSNVTYTAKEYINQANTQSVPSWTTVDIGARYTTKLQGKSTTFRATVLNVFDRKYWSGVASFGTISLGAPRTALLSASVDF</sequence>
<evidence type="ECO:0000313" key="20">
    <source>
        <dbReference type="Proteomes" id="UP000189628"/>
    </source>
</evidence>
<dbReference type="CDD" id="cd01347">
    <property type="entry name" value="ligand_gated_channel"/>
    <property type="match status" value="1"/>
</dbReference>
<dbReference type="InterPro" id="IPR000531">
    <property type="entry name" value="Beta-barrel_TonB"/>
</dbReference>
<dbReference type="GO" id="GO:0038023">
    <property type="term" value="F:signaling receptor activity"/>
    <property type="evidence" value="ECO:0007669"/>
    <property type="project" value="InterPro"/>
</dbReference>
<evidence type="ECO:0000259" key="17">
    <source>
        <dbReference type="Pfam" id="PF00593"/>
    </source>
</evidence>
<dbReference type="NCBIfam" id="TIGR01783">
    <property type="entry name" value="TonB-siderophor"/>
    <property type="match status" value="1"/>
</dbReference>
<keyword evidence="4 14" id="KW-1134">Transmembrane beta strand</keyword>
<protein>
    <submittedName>
        <fullName evidence="19">TonB-dependent siderophore receptor</fullName>
    </submittedName>
</protein>
<dbReference type="PROSITE" id="PS01156">
    <property type="entry name" value="TONB_DEPENDENT_REC_2"/>
    <property type="match status" value="1"/>
</dbReference>
<dbReference type="InterPro" id="IPR039426">
    <property type="entry name" value="TonB-dep_rcpt-like"/>
</dbReference>
<keyword evidence="12 19" id="KW-0675">Receptor</keyword>
<dbReference type="InterPro" id="IPR012910">
    <property type="entry name" value="Plug_dom"/>
</dbReference>
<keyword evidence="5" id="KW-0410">Iron transport</keyword>